<accession>A0A3N4HFU8</accession>
<organism evidence="2 3">
    <name type="scientific">Ascobolus immersus RN42</name>
    <dbReference type="NCBI Taxonomy" id="1160509"/>
    <lineage>
        <taxon>Eukaryota</taxon>
        <taxon>Fungi</taxon>
        <taxon>Dikarya</taxon>
        <taxon>Ascomycota</taxon>
        <taxon>Pezizomycotina</taxon>
        <taxon>Pezizomycetes</taxon>
        <taxon>Pezizales</taxon>
        <taxon>Ascobolaceae</taxon>
        <taxon>Ascobolus</taxon>
    </lineage>
</organism>
<dbReference type="AlphaFoldDB" id="A0A3N4HFU8"/>
<name>A0A3N4HFU8_ASCIM</name>
<keyword evidence="1" id="KW-0472">Membrane</keyword>
<sequence length="62" mass="6749">MAGILNATANLWGIGIVIQYFALAYRRSVRIRTSVTPLSCKELLAHHPTTVMTVSFCVVSVA</sequence>
<evidence type="ECO:0000313" key="2">
    <source>
        <dbReference type="EMBL" id="RPA72016.1"/>
    </source>
</evidence>
<gene>
    <name evidence="2" type="ORF">BJ508DRAFT_419694</name>
</gene>
<reference evidence="2 3" key="1">
    <citation type="journal article" date="2018" name="Nat. Ecol. Evol.">
        <title>Pezizomycetes genomes reveal the molecular basis of ectomycorrhizal truffle lifestyle.</title>
        <authorList>
            <person name="Murat C."/>
            <person name="Payen T."/>
            <person name="Noel B."/>
            <person name="Kuo A."/>
            <person name="Morin E."/>
            <person name="Chen J."/>
            <person name="Kohler A."/>
            <person name="Krizsan K."/>
            <person name="Balestrini R."/>
            <person name="Da Silva C."/>
            <person name="Montanini B."/>
            <person name="Hainaut M."/>
            <person name="Levati E."/>
            <person name="Barry K.W."/>
            <person name="Belfiori B."/>
            <person name="Cichocki N."/>
            <person name="Clum A."/>
            <person name="Dockter R.B."/>
            <person name="Fauchery L."/>
            <person name="Guy J."/>
            <person name="Iotti M."/>
            <person name="Le Tacon F."/>
            <person name="Lindquist E.A."/>
            <person name="Lipzen A."/>
            <person name="Malagnac F."/>
            <person name="Mello A."/>
            <person name="Molinier V."/>
            <person name="Miyauchi S."/>
            <person name="Poulain J."/>
            <person name="Riccioni C."/>
            <person name="Rubini A."/>
            <person name="Sitrit Y."/>
            <person name="Splivallo R."/>
            <person name="Traeger S."/>
            <person name="Wang M."/>
            <person name="Zifcakova L."/>
            <person name="Wipf D."/>
            <person name="Zambonelli A."/>
            <person name="Paolocci F."/>
            <person name="Nowrousian M."/>
            <person name="Ottonello S."/>
            <person name="Baldrian P."/>
            <person name="Spatafora J.W."/>
            <person name="Henrissat B."/>
            <person name="Nagy L.G."/>
            <person name="Aury J.M."/>
            <person name="Wincker P."/>
            <person name="Grigoriev I.V."/>
            <person name="Bonfante P."/>
            <person name="Martin F.M."/>
        </authorList>
    </citation>
    <scope>NUCLEOTIDE SEQUENCE [LARGE SCALE GENOMIC DNA]</scope>
    <source>
        <strain evidence="2 3">RN42</strain>
    </source>
</reference>
<evidence type="ECO:0000313" key="3">
    <source>
        <dbReference type="Proteomes" id="UP000275078"/>
    </source>
</evidence>
<keyword evidence="1" id="KW-1133">Transmembrane helix</keyword>
<protein>
    <submittedName>
        <fullName evidence="2">Uncharacterized protein</fullName>
    </submittedName>
</protein>
<dbReference type="Proteomes" id="UP000275078">
    <property type="component" value="Unassembled WGS sequence"/>
</dbReference>
<keyword evidence="1" id="KW-0812">Transmembrane</keyword>
<feature type="transmembrane region" description="Helical" evidence="1">
    <location>
        <begin position="6"/>
        <end position="25"/>
    </location>
</feature>
<proteinExistence type="predicted"/>
<keyword evidence="3" id="KW-1185">Reference proteome</keyword>
<dbReference type="EMBL" id="ML119885">
    <property type="protein sequence ID" value="RPA72016.1"/>
    <property type="molecule type" value="Genomic_DNA"/>
</dbReference>
<evidence type="ECO:0000256" key="1">
    <source>
        <dbReference type="SAM" id="Phobius"/>
    </source>
</evidence>